<evidence type="ECO:0000256" key="9">
    <source>
        <dbReference type="ARBA" id="ARBA00023136"/>
    </source>
</evidence>
<dbReference type="Proteomes" id="UP000887574">
    <property type="component" value="Unplaced"/>
</dbReference>
<dbReference type="InterPro" id="IPR002659">
    <property type="entry name" value="Glyco_trans_31"/>
</dbReference>
<dbReference type="Pfam" id="PF01762">
    <property type="entry name" value="Galactosyl_T"/>
    <property type="match status" value="1"/>
</dbReference>
<dbReference type="EC" id="2.4.1.-" evidence="10"/>
<comment type="subcellular location">
    <subcellularLocation>
        <location evidence="1 10">Golgi apparatus membrane</location>
        <topology evidence="1 10">Single-pass type II membrane protein</topology>
    </subcellularLocation>
</comment>
<keyword evidence="4" id="KW-0808">Transferase</keyword>
<dbReference type="Gene3D" id="3.90.550.50">
    <property type="match status" value="1"/>
</dbReference>
<accession>A0A915DFJ3</accession>
<dbReference type="GO" id="GO:0000139">
    <property type="term" value="C:Golgi membrane"/>
    <property type="evidence" value="ECO:0007669"/>
    <property type="project" value="UniProtKB-SubCell"/>
</dbReference>
<evidence type="ECO:0000256" key="2">
    <source>
        <dbReference type="ARBA" id="ARBA00008661"/>
    </source>
</evidence>
<evidence type="ECO:0000256" key="5">
    <source>
        <dbReference type="ARBA" id="ARBA00022692"/>
    </source>
</evidence>
<evidence type="ECO:0000256" key="4">
    <source>
        <dbReference type="ARBA" id="ARBA00022679"/>
    </source>
</evidence>
<evidence type="ECO:0000256" key="8">
    <source>
        <dbReference type="ARBA" id="ARBA00023034"/>
    </source>
</evidence>
<evidence type="ECO:0000256" key="10">
    <source>
        <dbReference type="RuleBase" id="RU363063"/>
    </source>
</evidence>
<name>A0A915DFJ3_9BILA</name>
<keyword evidence="7" id="KW-1133">Transmembrane helix</keyword>
<keyword evidence="11" id="KW-1185">Reference proteome</keyword>
<dbReference type="WBParaSite" id="jg18918">
    <property type="protein sequence ID" value="jg18918"/>
    <property type="gene ID" value="jg18918"/>
</dbReference>
<dbReference type="GO" id="GO:0016758">
    <property type="term" value="F:hexosyltransferase activity"/>
    <property type="evidence" value="ECO:0007669"/>
    <property type="project" value="InterPro"/>
</dbReference>
<evidence type="ECO:0000256" key="6">
    <source>
        <dbReference type="ARBA" id="ARBA00022968"/>
    </source>
</evidence>
<evidence type="ECO:0000313" key="11">
    <source>
        <dbReference type="Proteomes" id="UP000887574"/>
    </source>
</evidence>
<keyword evidence="3 10" id="KW-0328">Glycosyltransferase</keyword>
<keyword evidence="6" id="KW-0735">Signal-anchor</keyword>
<evidence type="ECO:0000256" key="7">
    <source>
        <dbReference type="ARBA" id="ARBA00022989"/>
    </source>
</evidence>
<evidence type="ECO:0000313" key="12">
    <source>
        <dbReference type="WBParaSite" id="jg18918"/>
    </source>
</evidence>
<dbReference type="AlphaFoldDB" id="A0A915DFJ3"/>
<keyword evidence="9" id="KW-0472">Membrane</keyword>
<organism evidence="11 12">
    <name type="scientific">Ditylenchus dipsaci</name>
    <dbReference type="NCBI Taxonomy" id="166011"/>
    <lineage>
        <taxon>Eukaryota</taxon>
        <taxon>Metazoa</taxon>
        <taxon>Ecdysozoa</taxon>
        <taxon>Nematoda</taxon>
        <taxon>Chromadorea</taxon>
        <taxon>Rhabditida</taxon>
        <taxon>Tylenchina</taxon>
        <taxon>Tylenchomorpha</taxon>
        <taxon>Sphaerularioidea</taxon>
        <taxon>Anguinidae</taxon>
        <taxon>Anguininae</taxon>
        <taxon>Ditylenchus</taxon>
    </lineage>
</organism>
<evidence type="ECO:0000256" key="3">
    <source>
        <dbReference type="ARBA" id="ARBA00022676"/>
    </source>
</evidence>
<protein>
    <recommendedName>
        <fullName evidence="10">Hexosyltransferase</fullName>
        <ecNumber evidence="10">2.4.1.-</ecNumber>
    </recommendedName>
</protein>
<dbReference type="GO" id="GO:0006493">
    <property type="term" value="P:protein O-linked glycosylation"/>
    <property type="evidence" value="ECO:0007669"/>
    <property type="project" value="TreeGrafter"/>
</dbReference>
<evidence type="ECO:0000256" key="1">
    <source>
        <dbReference type="ARBA" id="ARBA00004323"/>
    </source>
</evidence>
<dbReference type="PANTHER" id="PTHR11214">
    <property type="entry name" value="BETA-1,3-N-ACETYLGLUCOSAMINYLTRANSFERASE"/>
    <property type="match status" value="1"/>
</dbReference>
<proteinExistence type="inferred from homology"/>
<dbReference type="PANTHER" id="PTHR11214:SF378">
    <property type="entry name" value="BETA-1,3-GALACTOSYLTRANSFERASE 4"/>
    <property type="match status" value="1"/>
</dbReference>
<keyword evidence="8 10" id="KW-0333">Golgi apparatus</keyword>
<sequence>MYWSFLSTSVYKKAAKLFVESTLKVLLEPSGLRTSHNRTRVLVVRSAPRHNTYRNYIRQTWKKEINREIPVIFVSGRDEYNNQELDRESRQFNDILQLDFIDSYRNLTLKMMNIYRHMLESTNATQIIVINDDTIVNASALKKVLQNAETNYPNTPYIVGKVSRGYPRLIFPWLPWYVPSAVYPNQCYPVFTQGSSFVISAQAASRILESICDFPTIHLDDVMMGKSSNNKTVTENYPKTIE</sequence>
<keyword evidence="5" id="KW-0812">Transmembrane</keyword>
<comment type="similarity">
    <text evidence="2 10">Belongs to the glycosyltransferase 31 family.</text>
</comment>
<reference evidence="12" key="1">
    <citation type="submission" date="2022-11" db="UniProtKB">
        <authorList>
            <consortium name="WormBaseParasite"/>
        </authorList>
    </citation>
    <scope>IDENTIFICATION</scope>
</reference>